<comment type="caution">
    <text evidence="2">The sequence shown here is derived from an EMBL/GenBank/DDBJ whole genome shotgun (WGS) entry which is preliminary data.</text>
</comment>
<feature type="region of interest" description="Disordered" evidence="1">
    <location>
        <begin position="146"/>
        <end position="168"/>
    </location>
</feature>
<sequence length="557" mass="65435">MDESILISKTEKYLNKIQNEKVNLENISKIEVFKSVYCKFTERLNKLHEMKDDMDLKGYTAPYRSLNKYGSNVSGDVAFEEISEINRHGQYFRMKATAKKNILDRVKSAIDAHKIAIGHLEEFGIFKCESCSKTYKPSIFMELTKKEDNKEDNKENRENNRKESENKNIKSDDENIILEECSCGSNEFKFEINKTGVYRLEIIQYLPLSGNYMVLMSGMTSWGRESFKKVLSILKQERKGVVKTVSAVVKFKENDRWIRKRVSLDSEYVNNYEEEIRKQYGRNVRIEFLQFHRTKPTIINDKHARTALAIGYAKYAETIVQNNKESVFKDKISNIYKLAKYDEIVRDIKLQRPKFIVGEDSLEEWRRFETENRLKTVGLMSKRENLDPQLKQDINKRKNIERKVFSEVASTLILWDIFKYYLTTSQDRRKRYGGPFPYLRSDIDRKQRKIFENMNKESVNILKNSETEKIIELNNMDLLLNKKFNLEKKIKGSNIKINYVALGAAVISSNCNVPVSLSSKIFNVKEKSVEKEIKNIDTFKKPKSNKSKKFLEMIKNK</sequence>
<protein>
    <submittedName>
        <fullName evidence="2">Uncharacterized protein</fullName>
    </submittedName>
</protein>
<evidence type="ECO:0000256" key="1">
    <source>
        <dbReference type="SAM" id="MobiDB-lite"/>
    </source>
</evidence>
<dbReference type="InterPro" id="IPR007503">
    <property type="entry name" value="DUF530"/>
</dbReference>
<proteinExistence type="predicted"/>
<reference evidence="2" key="1">
    <citation type="submission" date="2019-08" db="EMBL/GenBank/DDBJ databases">
        <authorList>
            <person name="Kucharzyk K."/>
            <person name="Murdoch R.W."/>
            <person name="Higgins S."/>
            <person name="Loffler F."/>
        </authorList>
    </citation>
    <scope>NUCLEOTIDE SEQUENCE</scope>
</reference>
<dbReference type="Pfam" id="PF04409">
    <property type="entry name" value="DUF530"/>
    <property type="match status" value="1"/>
</dbReference>
<accession>A0A644TAT1</accession>
<dbReference type="AlphaFoldDB" id="A0A644TAT1"/>
<dbReference type="EMBL" id="VSSQ01000019">
    <property type="protein sequence ID" value="MPL63001.1"/>
    <property type="molecule type" value="Genomic_DNA"/>
</dbReference>
<organism evidence="2">
    <name type="scientific">bioreactor metagenome</name>
    <dbReference type="NCBI Taxonomy" id="1076179"/>
    <lineage>
        <taxon>unclassified sequences</taxon>
        <taxon>metagenomes</taxon>
        <taxon>ecological metagenomes</taxon>
    </lineage>
</organism>
<name>A0A644TAT1_9ZZZZ</name>
<gene>
    <name evidence="2" type="ORF">SDC9_08621</name>
</gene>
<evidence type="ECO:0000313" key="2">
    <source>
        <dbReference type="EMBL" id="MPL63001.1"/>
    </source>
</evidence>